<dbReference type="PANTHER" id="PTHR12815:SF47">
    <property type="entry name" value="TRANSLOCATION AND ASSEMBLY MODULE SUBUNIT TAMA"/>
    <property type="match status" value="1"/>
</dbReference>
<dbReference type="GO" id="GO:0019867">
    <property type="term" value="C:outer membrane"/>
    <property type="evidence" value="ECO:0007669"/>
    <property type="project" value="InterPro"/>
</dbReference>
<dbReference type="PANTHER" id="PTHR12815">
    <property type="entry name" value="SORTING AND ASSEMBLY MACHINERY SAMM50 PROTEIN FAMILY MEMBER"/>
    <property type="match status" value="1"/>
</dbReference>
<feature type="domain" description="POTRA" evidence="8">
    <location>
        <begin position="77"/>
        <end position="148"/>
    </location>
</feature>
<dbReference type="InterPro" id="IPR000184">
    <property type="entry name" value="Bac_surfAg_D15"/>
</dbReference>
<feature type="domain" description="POTRA" evidence="8">
    <location>
        <begin position="228"/>
        <end position="312"/>
    </location>
</feature>
<evidence type="ECO:0000256" key="7">
    <source>
        <dbReference type="ARBA" id="ARBA00023237"/>
    </source>
</evidence>
<name>A0A7M2WY30_9BACT</name>
<dbReference type="EMBL" id="CP063458">
    <property type="protein sequence ID" value="QOV90132.1"/>
    <property type="molecule type" value="Genomic_DNA"/>
</dbReference>
<dbReference type="Gene3D" id="3.10.20.310">
    <property type="entry name" value="membrane protein fhac"/>
    <property type="match status" value="5"/>
</dbReference>
<keyword evidence="10" id="KW-1185">Reference proteome</keyword>
<keyword evidence="6" id="KW-0472">Membrane</keyword>
<keyword evidence="5" id="KW-0677">Repeat</keyword>
<dbReference type="GO" id="GO:0071709">
    <property type="term" value="P:membrane assembly"/>
    <property type="evidence" value="ECO:0007669"/>
    <property type="project" value="InterPro"/>
</dbReference>
<dbReference type="InterPro" id="IPR034746">
    <property type="entry name" value="POTRA"/>
</dbReference>
<keyword evidence="2" id="KW-1134">Transmembrane beta strand</keyword>
<comment type="subcellular location">
    <subcellularLocation>
        <location evidence="1">Membrane</location>
    </subcellularLocation>
</comment>
<dbReference type="PIRSF" id="PIRSF006076">
    <property type="entry name" value="OM_assembly_OMP85"/>
    <property type="match status" value="1"/>
</dbReference>
<dbReference type="InterPro" id="IPR023707">
    <property type="entry name" value="OM_assembly_BamA"/>
</dbReference>
<evidence type="ECO:0000313" key="9">
    <source>
        <dbReference type="EMBL" id="QOV90132.1"/>
    </source>
</evidence>
<dbReference type="Pfam" id="PF01103">
    <property type="entry name" value="Omp85"/>
    <property type="match status" value="1"/>
</dbReference>
<reference evidence="9 10" key="1">
    <citation type="submission" date="2020-10" db="EMBL/GenBank/DDBJ databases">
        <title>Wide distribution of Phycisphaera-like planctomycetes from WD2101 soil group in peatlands and genome analysis of the first cultivated representative.</title>
        <authorList>
            <person name="Dedysh S.N."/>
            <person name="Beletsky A.V."/>
            <person name="Ivanova A."/>
            <person name="Kulichevskaya I.S."/>
            <person name="Suzina N.E."/>
            <person name="Philippov D.A."/>
            <person name="Rakitin A.L."/>
            <person name="Mardanov A.V."/>
            <person name="Ravin N.V."/>
        </authorList>
    </citation>
    <scope>NUCLEOTIDE SEQUENCE [LARGE SCALE GENOMIC DNA]</scope>
    <source>
        <strain evidence="9 10">M1803</strain>
    </source>
</reference>
<keyword evidence="3" id="KW-0812">Transmembrane</keyword>
<organism evidence="9 10">
    <name type="scientific">Humisphaera borealis</name>
    <dbReference type="NCBI Taxonomy" id="2807512"/>
    <lineage>
        <taxon>Bacteria</taxon>
        <taxon>Pseudomonadati</taxon>
        <taxon>Planctomycetota</taxon>
        <taxon>Phycisphaerae</taxon>
        <taxon>Tepidisphaerales</taxon>
        <taxon>Tepidisphaeraceae</taxon>
        <taxon>Humisphaera</taxon>
    </lineage>
</organism>
<gene>
    <name evidence="9" type="ORF">IPV69_01800</name>
</gene>
<dbReference type="Gene3D" id="2.40.160.50">
    <property type="entry name" value="membrane protein fhac: a member of the omp85/tpsb transporter family"/>
    <property type="match status" value="1"/>
</dbReference>
<sequence length="837" mass="92753">MPNEAVFSRPTPPKAAQVSAFASSRLTCAIQGVARGLFIAAVLAGSPVVFGQTGKPATLPARSSEVDLGISSELKGRRVEAIFIRGNTQVSSNVIGNLIRTRVGDAFDPATVSEDYQRVFGLRKFANVEAKVEPTALGVNVVFVVTEQRQITAIRTRGNVRLEESKLIGTLDIKRGEAIDSFRISLARTSIESAYKDDNYPLAHVTVDEDLLAREGVVQFNIVEGPQVRIRNIQFVGAKSFTDGKLSDQIKTNTYLFVFRPGKYSPEQIEEDVAALRRFYESKGFFDAKVGRKLVWSPDLSELQIDFLIDEGPRYVIDKVTFQRVQGDVIAPASELGVKESEIREKLKLVEGEAYDNEALQRDVREVVRAYSKKYGYIYLPGSSDPDYLRVDNKTVFRREPGKVELVYQIHEGKEFSVGNIYVKGNYKSQDKLVLRQFRDLTPGERFNSAELQDASERLRREPAFGNVSVTPIGEQPGVRDLLVEVTEQRTASFNVGAGVNSNGGIGGNLTYEQRNFDIGNWPASFGDVFSERAFTGAGQNFRASFEPGTRQTSAYLRFSEPYLFDQPFSFSNELYLRTRIREGYDDRRVGDTVSFGHRFNYETSAVVSFRGEQVNIKNIEDPKLRAPEIVDGAGKSILTSVALTLRHDTTDPGLFPTRGTITTGRVEAYGALGGDYDFYKYTLGFEAYQTVSEDLLDRKSVLGFRGNAGYIAGASPFFERFYGGGLGSIRGFKFRGVSPRSGLEEDPIGGDFFATGTVELSFPIVADQFRGVVFSDFGTVEQDFELSTFRASVGAGVRIVLPFLGSAPLALDFAYPLSKDNQDDVQYISFSFGFIQ</sequence>
<evidence type="ECO:0000259" key="8">
    <source>
        <dbReference type="PROSITE" id="PS51779"/>
    </source>
</evidence>
<dbReference type="Pfam" id="PF07244">
    <property type="entry name" value="POTRA"/>
    <property type="match status" value="4"/>
</dbReference>
<keyword evidence="4" id="KW-0732">Signal</keyword>
<evidence type="ECO:0000256" key="2">
    <source>
        <dbReference type="ARBA" id="ARBA00022452"/>
    </source>
</evidence>
<evidence type="ECO:0000313" key="10">
    <source>
        <dbReference type="Proteomes" id="UP000593765"/>
    </source>
</evidence>
<dbReference type="Proteomes" id="UP000593765">
    <property type="component" value="Chromosome"/>
</dbReference>
<evidence type="ECO:0000256" key="3">
    <source>
        <dbReference type="ARBA" id="ARBA00022692"/>
    </source>
</evidence>
<evidence type="ECO:0000256" key="4">
    <source>
        <dbReference type="ARBA" id="ARBA00022729"/>
    </source>
</evidence>
<evidence type="ECO:0000256" key="1">
    <source>
        <dbReference type="ARBA" id="ARBA00004370"/>
    </source>
</evidence>
<dbReference type="InterPro" id="IPR039910">
    <property type="entry name" value="D15-like"/>
</dbReference>
<dbReference type="KEGG" id="hbs:IPV69_01800"/>
<dbReference type="RefSeq" id="WP_206293205.1">
    <property type="nucleotide sequence ID" value="NZ_CP063458.1"/>
</dbReference>
<dbReference type="AlphaFoldDB" id="A0A7M2WY30"/>
<dbReference type="InterPro" id="IPR010827">
    <property type="entry name" value="BamA/TamA_POTRA"/>
</dbReference>
<accession>A0A7M2WY30</accession>
<protein>
    <submittedName>
        <fullName evidence="9">BamA/TamA family outer membrane protein</fullName>
    </submittedName>
</protein>
<proteinExistence type="predicted"/>
<evidence type="ECO:0000256" key="5">
    <source>
        <dbReference type="ARBA" id="ARBA00022737"/>
    </source>
</evidence>
<dbReference type="PROSITE" id="PS51779">
    <property type="entry name" value="POTRA"/>
    <property type="match status" value="2"/>
</dbReference>
<evidence type="ECO:0000256" key="6">
    <source>
        <dbReference type="ARBA" id="ARBA00023136"/>
    </source>
</evidence>
<keyword evidence="7" id="KW-0998">Cell outer membrane</keyword>